<gene>
    <name evidence="4" type="ORF">ACFYKT_19270</name>
</gene>
<dbReference type="SUPFAM" id="SSF116734">
    <property type="entry name" value="DNA methylase specificity domain"/>
    <property type="match status" value="2"/>
</dbReference>
<name>A0ABW6K4C6_9BACI</name>
<evidence type="ECO:0000313" key="5">
    <source>
        <dbReference type="Proteomes" id="UP001601058"/>
    </source>
</evidence>
<keyword evidence="3" id="KW-0175">Coiled coil</keyword>
<keyword evidence="2" id="KW-0238">DNA-binding</keyword>
<dbReference type="PANTHER" id="PTHR30408:SF12">
    <property type="entry name" value="TYPE I RESTRICTION ENZYME MJAVIII SPECIFICITY SUBUNIT"/>
    <property type="match status" value="1"/>
</dbReference>
<reference evidence="4 5" key="1">
    <citation type="submission" date="2024-08" db="EMBL/GenBank/DDBJ databases">
        <title>Two novel Cytobacillus novel species.</title>
        <authorList>
            <person name="Liu G."/>
        </authorList>
    </citation>
    <scope>NUCLEOTIDE SEQUENCE [LARGE SCALE GENOMIC DNA]</scope>
    <source>
        <strain evidence="4 5">FJAT-53684</strain>
    </source>
</reference>
<dbReference type="Gene3D" id="3.90.220.20">
    <property type="entry name" value="DNA methylase specificity domains"/>
    <property type="match status" value="2"/>
</dbReference>
<keyword evidence="1" id="KW-0680">Restriction system</keyword>
<dbReference type="InterPro" id="IPR052021">
    <property type="entry name" value="Type-I_RS_S_subunit"/>
</dbReference>
<evidence type="ECO:0000256" key="3">
    <source>
        <dbReference type="SAM" id="Coils"/>
    </source>
</evidence>
<organism evidence="4 5">
    <name type="scientific">Cytobacillus mangrovibacter</name>
    <dbReference type="NCBI Taxonomy" id="3299024"/>
    <lineage>
        <taxon>Bacteria</taxon>
        <taxon>Bacillati</taxon>
        <taxon>Bacillota</taxon>
        <taxon>Bacilli</taxon>
        <taxon>Bacillales</taxon>
        <taxon>Bacillaceae</taxon>
        <taxon>Cytobacillus</taxon>
    </lineage>
</organism>
<evidence type="ECO:0000256" key="2">
    <source>
        <dbReference type="ARBA" id="ARBA00023125"/>
    </source>
</evidence>
<dbReference type="PANTHER" id="PTHR30408">
    <property type="entry name" value="TYPE-1 RESTRICTION ENZYME ECOKI SPECIFICITY PROTEIN"/>
    <property type="match status" value="1"/>
</dbReference>
<protein>
    <recommendedName>
        <fullName evidence="6">Type I restriction modification DNA specificity domain-containing protein</fullName>
    </recommendedName>
</protein>
<dbReference type="InterPro" id="IPR044946">
    <property type="entry name" value="Restrct_endonuc_typeI_TRD_sf"/>
</dbReference>
<evidence type="ECO:0000256" key="1">
    <source>
        <dbReference type="ARBA" id="ARBA00022747"/>
    </source>
</evidence>
<comment type="caution">
    <text evidence="4">The sequence shown here is derived from an EMBL/GenBank/DDBJ whole genome shotgun (WGS) entry which is preliminary data.</text>
</comment>
<dbReference type="RefSeq" id="WP_389222854.1">
    <property type="nucleotide sequence ID" value="NZ_JBIACJ010000014.1"/>
</dbReference>
<evidence type="ECO:0000313" key="4">
    <source>
        <dbReference type="EMBL" id="MFE8698452.1"/>
    </source>
</evidence>
<evidence type="ECO:0008006" key="6">
    <source>
        <dbReference type="Google" id="ProtNLM"/>
    </source>
</evidence>
<proteinExistence type="predicted"/>
<feature type="coiled-coil region" evidence="3">
    <location>
        <begin position="419"/>
        <end position="454"/>
    </location>
</feature>
<keyword evidence="5" id="KW-1185">Reference proteome</keyword>
<sequence>MAVWSITNTVEISKNKRFDSEFFHPDFLTSEKKVMSTGATKKLGELGRFLIGPFGSAFHVSNYDPTSEYRYIRGKDVKPFALLDGDNVYMPENDFNRLGKYAVIPNDLLISVVGTLGNVAIVPENIKGIFSCKSTVFRDPTIDPYYLLAYFNSKYGRDCLLRRQRGAIQTGLNKDDLKTVPVPTFSSEEHMIIGNLIRNALKLSDKSKSLYRQAQNILEKELGMDQLVLEKLKSYEISFSEILGSVRADPEFFHIKYDPILNAIKEYKGGVKPLYQLSKIVGPNFNPTKHNNSFSYIEIGDIDISDGSYTSNVVPAKDLPANAKIMLSGGELIISQVRPTRGAISLIDEDLKENTICSGAFYTCSIINKEQREIIFLYLRIVKEVFEKYCGGTSYPTIDGNYLKNFLIPLFDANLSKRISELIIKSKQAKKESEQLLEQAIKRSEDLIEGAIEQ</sequence>
<accession>A0ABW6K4C6</accession>
<dbReference type="Proteomes" id="UP001601058">
    <property type="component" value="Unassembled WGS sequence"/>
</dbReference>
<dbReference type="EMBL" id="JBIACJ010000014">
    <property type="protein sequence ID" value="MFE8698452.1"/>
    <property type="molecule type" value="Genomic_DNA"/>
</dbReference>